<dbReference type="AlphaFoldDB" id="A0A1H7H0L1"/>
<dbReference type="Proteomes" id="UP000182321">
    <property type="component" value="Unassembled WGS sequence"/>
</dbReference>
<dbReference type="RefSeq" id="WP_074789625.1">
    <property type="nucleotide sequence ID" value="NZ_FNZX01000005.1"/>
</dbReference>
<dbReference type="Pfam" id="PF02348">
    <property type="entry name" value="CTP_transf_3"/>
    <property type="match status" value="1"/>
</dbReference>
<dbReference type="InterPro" id="IPR029044">
    <property type="entry name" value="Nucleotide-diphossugar_trans"/>
</dbReference>
<evidence type="ECO:0000313" key="1">
    <source>
        <dbReference type="EMBL" id="SEK43956.1"/>
    </source>
</evidence>
<protein>
    <submittedName>
        <fullName evidence="1">N-acylneuraminate cytidylyltransferase</fullName>
    </submittedName>
</protein>
<dbReference type="PANTHER" id="PTHR21485:SF6">
    <property type="entry name" value="N-ACYLNEURAMINATE CYTIDYLYLTRANSFERASE-RELATED"/>
    <property type="match status" value="1"/>
</dbReference>
<dbReference type="Gene3D" id="3.90.550.10">
    <property type="entry name" value="Spore Coat Polysaccharide Biosynthesis Protein SpsA, Chain A"/>
    <property type="match status" value="1"/>
</dbReference>
<keyword evidence="2" id="KW-1185">Reference proteome</keyword>
<dbReference type="GO" id="GO:0008781">
    <property type="term" value="F:N-acylneuraminate cytidylyltransferase activity"/>
    <property type="evidence" value="ECO:0007669"/>
    <property type="project" value="TreeGrafter"/>
</dbReference>
<name>A0A1H7H0L1_9FIRM</name>
<sequence>MLCIIPARGGSKGVPGKNIREICGKPLIAWTIEAAKKAKGVDRVIVTTDDEAIAAVAREYGAEVPFMRPAELSSDTASAIDVYLHATEFVMNETGEQIEKFMVLLPTVPLRTEQHIDEALEQFKKDGATTLISFAEAEVPASWYHKLNEQGRVENAGFGQGITMTNRQNNETYIVPNGAIYILDYKLLKEKRTYYCDNTVAYIMKREDSIDIDYPIDFEFAKCLLQKRLDENK</sequence>
<dbReference type="EMBL" id="FNZX01000005">
    <property type="protein sequence ID" value="SEK43956.1"/>
    <property type="molecule type" value="Genomic_DNA"/>
</dbReference>
<dbReference type="InterPro" id="IPR050793">
    <property type="entry name" value="CMP-NeuNAc_synthase"/>
</dbReference>
<dbReference type="PANTHER" id="PTHR21485">
    <property type="entry name" value="HAD SUPERFAMILY MEMBERS CMAS AND KDSC"/>
    <property type="match status" value="1"/>
</dbReference>
<dbReference type="InterPro" id="IPR003329">
    <property type="entry name" value="Cytidylyl_trans"/>
</dbReference>
<evidence type="ECO:0000313" key="2">
    <source>
        <dbReference type="Proteomes" id="UP000182321"/>
    </source>
</evidence>
<proteinExistence type="predicted"/>
<keyword evidence="1" id="KW-0808">Transferase</keyword>
<gene>
    <name evidence="1" type="ORF">SAMN02910377_00878</name>
</gene>
<reference evidence="2" key="1">
    <citation type="submission" date="2016-10" db="EMBL/GenBank/DDBJ databases">
        <authorList>
            <person name="Varghese N."/>
        </authorList>
    </citation>
    <scope>NUCLEOTIDE SEQUENCE [LARGE SCALE GENOMIC DNA]</scope>
    <source>
        <strain evidence="2">ACV-9</strain>
    </source>
</reference>
<keyword evidence="1" id="KW-0548">Nucleotidyltransferase</keyword>
<organism evidence="1 2">
    <name type="scientific">Pseudobutyrivibrio ruminis</name>
    <dbReference type="NCBI Taxonomy" id="46206"/>
    <lineage>
        <taxon>Bacteria</taxon>
        <taxon>Bacillati</taxon>
        <taxon>Bacillota</taxon>
        <taxon>Clostridia</taxon>
        <taxon>Lachnospirales</taxon>
        <taxon>Lachnospiraceae</taxon>
        <taxon>Pseudobutyrivibrio</taxon>
    </lineage>
</organism>
<dbReference type="SUPFAM" id="SSF53448">
    <property type="entry name" value="Nucleotide-diphospho-sugar transferases"/>
    <property type="match status" value="1"/>
</dbReference>
<accession>A0A1H7H0L1</accession>
<dbReference type="CDD" id="cd02513">
    <property type="entry name" value="CMP-NeuAc_Synthase"/>
    <property type="match status" value="1"/>
</dbReference>